<evidence type="ECO:0000256" key="3">
    <source>
        <dbReference type="ARBA" id="ARBA00022989"/>
    </source>
</evidence>
<keyword evidence="3 5" id="KW-1133">Transmembrane helix</keyword>
<dbReference type="AlphaFoldDB" id="A0A974P7K2"/>
<accession>A0A974P7K2</accession>
<sequence>MAYSLQIYFDFCGYSNMAIGLAFMLGFTFPKNFDHPYAATSLTDFWRRWHMSLSSWFRDYVYIPLGGNRGGRPGPSATC</sequence>
<dbReference type="EMBL" id="CP068570">
    <property type="protein sequence ID" value="QQZ51880.1"/>
    <property type="molecule type" value="Genomic_DNA"/>
</dbReference>
<name>A0A974P7K2_9CAUL</name>
<dbReference type="GO" id="GO:0016746">
    <property type="term" value="F:acyltransferase activity"/>
    <property type="evidence" value="ECO:0007669"/>
    <property type="project" value="TreeGrafter"/>
</dbReference>
<keyword evidence="4 5" id="KW-0472">Membrane</keyword>
<dbReference type="InterPro" id="IPR051085">
    <property type="entry name" value="MB_O-acyltransferase"/>
</dbReference>
<evidence type="ECO:0000313" key="6">
    <source>
        <dbReference type="EMBL" id="QQZ51880.1"/>
    </source>
</evidence>
<dbReference type="PANTHER" id="PTHR13285:SF23">
    <property type="entry name" value="TEICHOIC ACID D-ALANYLTRANSFERASE"/>
    <property type="match status" value="1"/>
</dbReference>
<protein>
    <submittedName>
        <fullName evidence="6">Uncharacterized protein</fullName>
    </submittedName>
</protein>
<dbReference type="PANTHER" id="PTHR13285">
    <property type="entry name" value="ACYLTRANSFERASE"/>
    <property type="match status" value="1"/>
</dbReference>
<evidence type="ECO:0000256" key="1">
    <source>
        <dbReference type="ARBA" id="ARBA00004141"/>
    </source>
</evidence>
<evidence type="ECO:0000256" key="4">
    <source>
        <dbReference type="ARBA" id="ARBA00023136"/>
    </source>
</evidence>
<keyword evidence="2 5" id="KW-0812">Transmembrane</keyword>
<organism evidence="6">
    <name type="scientific">Phenylobacterium glaciei</name>
    <dbReference type="NCBI Taxonomy" id="2803784"/>
    <lineage>
        <taxon>Bacteria</taxon>
        <taxon>Pseudomonadati</taxon>
        <taxon>Pseudomonadota</taxon>
        <taxon>Alphaproteobacteria</taxon>
        <taxon>Caulobacterales</taxon>
        <taxon>Caulobacteraceae</taxon>
        <taxon>Phenylobacterium</taxon>
    </lineage>
</organism>
<evidence type="ECO:0000256" key="5">
    <source>
        <dbReference type="SAM" id="Phobius"/>
    </source>
</evidence>
<proteinExistence type="predicted"/>
<reference evidence="6" key="1">
    <citation type="submission" date="2021-01" db="EMBL/GenBank/DDBJ databases">
        <title>Genome sequence of Phenylobacterium sp. 20VBR1 isolated from a valley glaceir, Ny-Alesund, Svalbard.</title>
        <authorList>
            <person name="Thomas F.A."/>
            <person name="Krishnan K.P."/>
            <person name="Sinha R.K."/>
        </authorList>
    </citation>
    <scope>NUCLEOTIDE SEQUENCE</scope>
    <source>
        <strain evidence="6">20VBR1</strain>
    </source>
</reference>
<comment type="subcellular location">
    <subcellularLocation>
        <location evidence="1">Membrane</location>
        <topology evidence="1">Multi-pass membrane protein</topology>
    </subcellularLocation>
</comment>
<dbReference type="InterPro" id="IPR004299">
    <property type="entry name" value="MBOAT_fam"/>
</dbReference>
<feature type="transmembrane region" description="Helical" evidence="5">
    <location>
        <begin position="7"/>
        <end position="29"/>
    </location>
</feature>
<evidence type="ECO:0000256" key="2">
    <source>
        <dbReference type="ARBA" id="ARBA00022692"/>
    </source>
</evidence>
<dbReference type="Pfam" id="PF03062">
    <property type="entry name" value="MBOAT"/>
    <property type="match status" value="1"/>
</dbReference>
<gene>
    <name evidence="6" type="ORF">JKL49_02225</name>
</gene>
<dbReference type="GO" id="GO:0016020">
    <property type="term" value="C:membrane"/>
    <property type="evidence" value="ECO:0007669"/>
    <property type="project" value="UniProtKB-SubCell"/>
</dbReference>